<accession>A0A9N9C1J4</accession>
<organism evidence="2 3">
    <name type="scientific">Dentiscutata erythropus</name>
    <dbReference type="NCBI Taxonomy" id="1348616"/>
    <lineage>
        <taxon>Eukaryota</taxon>
        <taxon>Fungi</taxon>
        <taxon>Fungi incertae sedis</taxon>
        <taxon>Mucoromycota</taxon>
        <taxon>Glomeromycotina</taxon>
        <taxon>Glomeromycetes</taxon>
        <taxon>Diversisporales</taxon>
        <taxon>Gigasporaceae</taxon>
        <taxon>Dentiscutata</taxon>
    </lineage>
</organism>
<gene>
    <name evidence="2" type="ORF">DERYTH_LOCUS6801</name>
</gene>
<evidence type="ECO:0000313" key="2">
    <source>
        <dbReference type="EMBL" id="CAG8583313.1"/>
    </source>
</evidence>
<evidence type="ECO:0000313" key="3">
    <source>
        <dbReference type="Proteomes" id="UP000789405"/>
    </source>
</evidence>
<feature type="transmembrane region" description="Helical" evidence="1">
    <location>
        <begin position="21"/>
        <end position="41"/>
    </location>
</feature>
<keyword evidence="1" id="KW-0812">Transmembrane</keyword>
<keyword evidence="1" id="KW-1133">Transmembrane helix</keyword>
<feature type="non-terminal residue" evidence="2">
    <location>
        <position position="75"/>
    </location>
</feature>
<feature type="transmembrane region" description="Helical" evidence="1">
    <location>
        <begin position="53"/>
        <end position="72"/>
    </location>
</feature>
<keyword evidence="1" id="KW-0472">Membrane</keyword>
<dbReference type="EMBL" id="CAJVPY010003159">
    <property type="protein sequence ID" value="CAG8583313.1"/>
    <property type="molecule type" value="Genomic_DNA"/>
</dbReference>
<protein>
    <submittedName>
        <fullName evidence="2">25853_t:CDS:1</fullName>
    </submittedName>
</protein>
<name>A0A9N9C1J4_9GLOM</name>
<reference evidence="2" key="1">
    <citation type="submission" date="2021-06" db="EMBL/GenBank/DDBJ databases">
        <authorList>
            <person name="Kallberg Y."/>
            <person name="Tangrot J."/>
            <person name="Rosling A."/>
        </authorList>
    </citation>
    <scope>NUCLEOTIDE SEQUENCE</scope>
    <source>
        <strain evidence="2">MA453B</strain>
    </source>
</reference>
<keyword evidence="3" id="KW-1185">Reference proteome</keyword>
<comment type="caution">
    <text evidence="2">The sequence shown here is derived from an EMBL/GenBank/DDBJ whole genome shotgun (WGS) entry which is preliminary data.</text>
</comment>
<dbReference type="AlphaFoldDB" id="A0A9N9C1J4"/>
<sequence length="75" mass="9158">MVLKYQIPIKFWLKYFLRRFMRIYPPYAILLPFIAYNGFIGNAYKNFMDPSTLISHLFFLADHHLIFWTIPIELK</sequence>
<dbReference type="Proteomes" id="UP000789405">
    <property type="component" value="Unassembled WGS sequence"/>
</dbReference>
<evidence type="ECO:0000256" key="1">
    <source>
        <dbReference type="SAM" id="Phobius"/>
    </source>
</evidence>
<proteinExistence type="predicted"/>
<dbReference type="OrthoDB" id="5819582at2759"/>